<keyword evidence="7" id="KW-0106">Calcium</keyword>
<organism evidence="11 12">
    <name type="scientific">Hortaea werneckii</name>
    <name type="common">Black yeast</name>
    <name type="synonym">Cladosporium werneckii</name>
    <dbReference type="NCBI Taxonomy" id="91943"/>
    <lineage>
        <taxon>Eukaryota</taxon>
        <taxon>Fungi</taxon>
        <taxon>Dikarya</taxon>
        <taxon>Ascomycota</taxon>
        <taxon>Pezizomycotina</taxon>
        <taxon>Dothideomycetes</taxon>
        <taxon>Dothideomycetidae</taxon>
        <taxon>Mycosphaerellales</taxon>
        <taxon>Teratosphaeriaceae</taxon>
        <taxon>Hortaea</taxon>
    </lineage>
</organism>
<feature type="chain" id="PRO_5017850265" description="Carboxylic ester hydrolase" evidence="10">
    <location>
        <begin position="17"/>
        <end position="536"/>
    </location>
</feature>
<dbReference type="EMBL" id="QWIP01000040">
    <property type="protein sequence ID" value="RMY76362.1"/>
    <property type="molecule type" value="Genomic_DNA"/>
</dbReference>
<keyword evidence="4" id="KW-0479">Metal-binding</keyword>
<sequence length="536" mass="59061">MMLSLNISYFLLLASAAQRLCLGAAHHPEAACESLLESFHSTEDVTVNFAQYVPAGTNLTINQDEDLETCSGRSQVVPRDLCRVAMFVRTSPISNITMEAWLPTNWTGRFLSTGNGGTNGCISYGDMAYGTSLGFASVGANNGHNGTSGEAFYQNTEVVADFAYRSVHTGVIVGKEITKAYYEREHHKSYYLGCSTGGRQGFKSAQDFPEDFDGIVAGAPALAFNNLSSWSGHFLPITGSNTSATWLSPADWALVHEDILRQCDNRDGVEDGILEDPDLCYYRPDTLQCPSGNSTGCLTSAQVQTVRQVFEPYYGVNGNLIYPRMQPGSELSAAYIYYNGQPFQYTVDWLRYAILNDTTWQADSLTPQLAAYAAEIDPYNISTWNGDLSPFQSRGGKILHYHGLADPIISSDNSPRYYEHVVTSMGMPPSELDDFYRFFRISGMGHCRGGDGAWQIGQQASAATNATNDPQHNILMRIVDWVENGNGPETVTGTKFVNDTASLGIDFQRKHCKFPLRNVCIDPENYKKPEAWECVP</sequence>
<keyword evidence="5 10" id="KW-0732">Signal</keyword>
<keyword evidence="2" id="KW-0719">Serine esterase</keyword>
<keyword evidence="3" id="KW-0119">Carbohydrate metabolism</keyword>
<keyword evidence="6 10" id="KW-0378">Hydrolase</keyword>
<dbReference type="EC" id="3.1.1.-" evidence="10"/>
<evidence type="ECO:0000256" key="8">
    <source>
        <dbReference type="ARBA" id="ARBA00023157"/>
    </source>
</evidence>
<evidence type="ECO:0000313" key="12">
    <source>
        <dbReference type="Proteomes" id="UP000269276"/>
    </source>
</evidence>
<dbReference type="GO" id="GO:0046872">
    <property type="term" value="F:metal ion binding"/>
    <property type="evidence" value="ECO:0007669"/>
    <property type="project" value="UniProtKB-KW"/>
</dbReference>
<evidence type="ECO:0000256" key="7">
    <source>
        <dbReference type="ARBA" id="ARBA00022837"/>
    </source>
</evidence>
<comment type="similarity">
    <text evidence="1 10">Belongs to the tannase family.</text>
</comment>
<evidence type="ECO:0000256" key="2">
    <source>
        <dbReference type="ARBA" id="ARBA00022487"/>
    </source>
</evidence>
<accession>A0A3M7EIE4</accession>
<dbReference type="GO" id="GO:0045493">
    <property type="term" value="P:xylan catabolic process"/>
    <property type="evidence" value="ECO:0007669"/>
    <property type="project" value="UniProtKB-KW"/>
</dbReference>
<keyword evidence="3" id="KW-0624">Polysaccharide degradation</keyword>
<evidence type="ECO:0000256" key="3">
    <source>
        <dbReference type="ARBA" id="ARBA00022651"/>
    </source>
</evidence>
<evidence type="ECO:0000256" key="1">
    <source>
        <dbReference type="ARBA" id="ARBA00006249"/>
    </source>
</evidence>
<comment type="catalytic activity">
    <reaction evidence="9">
        <text>feruloyl-polysaccharide + H2O = ferulate + polysaccharide.</text>
        <dbReference type="EC" id="3.1.1.73"/>
    </reaction>
</comment>
<evidence type="ECO:0000256" key="6">
    <source>
        <dbReference type="ARBA" id="ARBA00022801"/>
    </source>
</evidence>
<dbReference type="VEuPathDB" id="FungiDB:BTJ68_02798"/>
<dbReference type="Pfam" id="PF07519">
    <property type="entry name" value="Tannase"/>
    <property type="match status" value="1"/>
</dbReference>
<dbReference type="PANTHER" id="PTHR33938">
    <property type="entry name" value="FERULOYL ESTERASE B-RELATED"/>
    <property type="match status" value="1"/>
</dbReference>
<protein>
    <recommendedName>
        <fullName evidence="10">Carboxylic ester hydrolase</fullName>
        <ecNumber evidence="10">3.1.1.-</ecNumber>
    </recommendedName>
</protein>
<dbReference type="PANTHER" id="PTHR33938:SF15">
    <property type="entry name" value="FERULOYL ESTERASE B-RELATED"/>
    <property type="match status" value="1"/>
</dbReference>
<feature type="signal peptide" evidence="10">
    <location>
        <begin position="1"/>
        <end position="16"/>
    </location>
</feature>
<dbReference type="OrthoDB" id="3039123at2759"/>
<evidence type="ECO:0000313" key="11">
    <source>
        <dbReference type="EMBL" id="RMY76362.1"/>
    </source>
</evidence>
<dbReference type="InterPro" id="IPR029058">
    <property type="entry name" value="AB_hydrolase_fold"/>
</dbReference>
<dbReference type="GO" id="GO:0030600">
    <property type="term" value="F:feruloyl esterase activity"/>
    <property type="evidence" value="ECO:0007669"/>
    <property type="project" value="UniProtKB-EC"/>
</dbReference>
<name>A0A3M7EIE4_HORWE</name>
<comment type="caution">
    <text evidence="11">The sequence shown here is derived from an EMBL/GenBank/DDBJ whole genome shotgun (WGS) entry which is preliminary data.</text>
</comment>
<keyword evidence="3" id="KW-0858">Xylan degradation</keyword>
<dbReference type="SUPFAM" id="SSF53474">
    <property type="entry name" value="alpha/beta-Hydrolases"/>
    <property type="match status" value="1"/>
</dbReference>
<gene>
    <name evidence="11" type="ORF">D0863_02001</name>
</gene>
<dbReference type="AlphaFoldDB" id="A0A3M7EIE4"/>
<reference evidence="11 12" key="1">
    <citation type="journal article" date="2018" name="BMC Genomics">
        <title>Genomic evidence for intraspecific hybridization in a clonal and extremely halotolerant yeast.</title>
        <authorList>
            <person name="Gostincar C."/>
            <person name="Stajich J.E."/>
            <person name="Zupancic J."/>
            <person name="Zalar P."/>
            <person name="Gunde-Cimerman N."/>
        </authorList>
    </citation>
    <scope>NUCLEOTIDE SEQUENCE [LARGE SCALE GENOMIC DNA]</scope>
    <source>
        <strain evidence="11 12">EXF-2682</strain>
    </source>
</reference>
<keyword evidence="8" id="KW-1015">Disulfide bond</keyword>
<evidence type="ECO:0000256" key="5">
    <source>
        <dbReference type="ARBA" id="ARBA00022729"/>
    </source>
</evidence>
<evidence type="ECO:0000256" key="4">
    <source>
        <dbReference type="ARBA" id="ARBA00022723"/>
    </source>
</evidence>
<proteinExistence type="inferred from homology"/>
<evidence type="ECO:0000256" key="9">
    <source>
        <dbReference type="ARBA" id="ARBA00034075"/>
    </source>
</evidence>
<dbReference type="Proteomes" id="UP000269276">
    <property type="component" value="Unassembled WGS sequence"/>
</dbReference>
<evidence type="ECO:0000256" key="10">
    <source>
        <dbReference type="RuleBase" id="RU361238"/>
    </source>
</evidence>
<dbReference type="InterPro" id="IPR011118">
    <property type="entry name" value="Tannase/feruloyl_esterase"/>
</dbReference>